<dbReference type="Proteomes" id="UP001334084">
    <property type="component" value="Chromosome 2"/>
</dbReference>
<name>A0AAX4J9L8_9MICR</name>
<dbReference type="RefSeq" id="XP_065328717.1">
    <property type="nucleotide sequence ID" value="XM_065472645.1"/>
</dbReference>
<protein>
    <submittedName>
        <fullName evidence="1">Uncharacterized protein</fullName>
    </submittedName>
</protein>
<proteinExistence type="predicted"/>
<dbReference type="KEGG" id="vnx:VNE69_02099"/>
<gene>
    <name evidence="1" type="ORF">VNE69_02099</name>
</gene>
<accession>A0AAX4J9L8</accession>
<organism evidence="1 2">
    <name type="scientific">Vairimorpha necatrix</name>
    <dbReference type="NCBI Taxonomy" id="6039"/>
    <lineage>
        <taxon>Eukaryota</taxon>
        <taxon>Fungi</taxon>
        <taxon>Fungi incertae sedis</taxon>
        <taxon>Microsporidia</taxon>
        <taxon>Nosematidae</taxon>
        <taxon>Vairimorpha</taxon>
    </lineage>
</organism>
<keyword evidence="2" id="KW-1185">Reference proteome</keyword>
<evidence type="ECO:0000313" key="1">
    <source>
        <dbReference type="EMBL" id="WUR02572.1"/>
    </source>
</evidence>
<reference evidence="1" key="1">
    <citation type="journal article" date="2024" name="BMC Genomics">
        <title>Functional annotation of a divergent genome using sequence and structure-based similarity.</title>
        <authorList>
            <person name="Svedberg D."/>
            <person name="Winiger R.R."/>
            <person name="Berg A."/>
            <person name="Sharma H."/>
            <person name="Tellgren-Roth C."/>
            <person name="Debrunner-Vossbrinck B.A."/>
            <person name="Vossbrinck C.R."/>
            <person name="Barandun J."/>
        </authorList>
    </citation>
    <scope>NUCLEOTIDE SEQUENCE</scope>
    <source>
        <strain evidence="1">Illinois isolate</strain>
    </source>
</reference>
<evidence type="ECO:0000313" key="2">
    <source>
        <dbReference type="Proteomes" id="UP001334084"/>
    </source>
</evidence>
<sequence length="69" mass="8004">MQNSNLKKQIYELTKCIKEGNYKKPENIDNLEEKINTLENKINTQINNLNFKVENSTMKTISDVNGEIS</sequence>
<dbReference type="AlphaFoldDB" id="A0AAX4J9L8"/>
<dbReference type="GeneID" id="90540389"/>
<dbReference type="EMBL" id="CP142727">
    <property type="protein sequence ID" value="WUR02572.1"/>
    <property type="molecule type" value="Genomic_DNA"/>
</dbReference>